<evidence type="ECO:0000313" key="4">
    <source>
        <dbReference type="EMBL" id="KAF2130133.1"/>
    </source>
</evidence>
<organism evidence="4 5">
    <name type="scientific">Dothidotthia symphoricarpi CBS 119687</name>
    <dbReference type="NCBI Taxonomy" id="1392245"/>
    <lineage>
        <taxon>Eukaryota</taxon>
        <taxon>Fungi</taxon>
        <taxon>Dikarya</taxon>
        <taxon>Ascomycota</taxon>
        <taxon>Pezizomycotina</taxon>
        <taxon>Dothideomycetes</taxon>
        <taxon>Pleosporomycetidae</taxon>
        <taxon>Pleosporales</taxon>
        <taxon>Dothidotthiaceae</taxon>
        <taxon>Dothidotthia</taxon>
    </lineage>
</organism>
<dbReference type="AlphaFoldDB" id="A0A6A6AFQ5"/>
<comment type="catalytic activity">
    <reaction evidence="1">
        <text>RNA(n) + a ribonucleoside 5'-triphosphate = RNA(n+1) + diphosphate</text>
        <dbReference type="Rhea" id="RHEA:21248"/>
        <dbReference type="Rhea" id="RHEA-COMP:14527"/>
        <dbReference type="Rhea" id="RHEA-COMP:17342"/>
        <dbReference type="ChEBI" id="CHEBI:33019"/>
        <dbReference type="ChEBI" id="CHEBI:61557"/>
        <dbReference type="ChEBI" id="CHEBI:140395"/>
        <dbReference type="EC" id="2.7.7.48"/>
    </reaction>
</comment>
<comment type="similarity">
    <text evidence="1">Belongs to the RdRP family.</text>
</comment>
<evidence type="ECO:0000313" key="5">
    <source>
        <dbReference type="Proteomes" id="UP000799771"/>
    </source>
</evidence>
<name>A0A6A6AFQ5_9PLEO</name>
<dbReference type="EC" id="2.7.7.48" evidence="1"/>
<evidence type="ECO:0000259" key="3">
    <source>
        <dbReference type="Pfam" id="PF25358"/>
    </source>
</evidence>
<dbReference type="GO" id="GO:0003968">
    <property type="term" value="F:RNA-directed RNA polymerase activity"/>
    <property type="evidence" value="ECO:0007669"/>
    <property type="project" value="UniProtKB-KW"/>
</dbReference>
<dbReference type="PANTHER" id="PTHR23079:SF17">
    <property type="entry name" value="RNA-DEPENDENT RNA POLYMERASE"/>
    <property type="match status" value="1"/>
</dbReference>
<dbReference type="GeneID" id="54405401"/>
<dbReference type="GO" id="GO:0003723">
    <property type="term" value="F:RNA binding"/>
    <property type="evidence" value="ECO:0007669"/>
    <property type="project" value="UniProtKB-KW"/>
</dbReference>
<keyword evidence="5" id="KW-1185">Reference proteome</keyword>
<keyword evidence="1" id="KW-0808">Transferase</keyword>
<proteinExistence type="inferred from homology"/>
<keyword evidence="1" id="KW-0694">RNA-binding</keyword>
<feature type="domain" description="RDRP core" evidence="2">
    <location>
        <begin position="444"/>
        <end position="1052"/>
    </location>
</feature>
<dbReference type="InterPro" id="IPR057596">
    <property type="entry name" value="RDRP_core"/>
</dbReference>
<accession>A0A6A6AFQ5</accession>
<dbReference type="OrthoDB" id="6513042at2759"/>
<sequence>MDIFIQDVPESANQVELRIFLKDKLRRFDVLAFDVFKQAKNNWATITVANFHNGQRFLNNYGRGNHSLVFRFKTLRCRRSNRPGQPEALKVIALLHKEEEMRVKHSSRGPNTPTPGPSQPTFKFQTLMTGLWDYDRMGKLVFDQKYKDPRSGFVTFGKFALVLYLEKGSYHGYDWRCRIDIPYTILEHTIPSITNGNRGSITFTLKSPPKIYQIQTEEDLHLYTGAQPNLIPNGMPDFARLELGTSNKRAQVPRLERLCALQRSHAKNSALCMVYKLYFPNLPLAYQAFTFVKNASVPEVHWWKTMEPNKLTGTIEAEYADLERILAVYDPIAFPEFSFAVRFQLLALVLEGTITPLKMIGLVLVVRRISQQHGSELTANAIRKLGLQVSTPAPDVAASEFSLQNLTSTLLDNIQILKKADVTNRGLSKGRTKEHLALTYKATITPTGIILRGPDWGVTNRVLRKYSKHTECFMRVFIADEDGLPIFHDPRSSQSQIYERFRTVLGQGITVAGRTYSFLGFSHASLRYHQTWFMAPFEEDGKLIIARDVIQDLGDFSNIHCSAKCAARIGQAFSDSIYAVAIPNTSYVTETKDDVERNNRCFSDGCGTISLDLLQMVWRSLPPERRERCPTILQIRYRGAKGVLSLDTSLHGEQLHIRKSMTKYIAQEGWRDLELCGAAYRPLVMFLNHQFVKILEDLGIPARNFIEVQTNARDMLEMVIKHPLNAASFLDYSNSGKAAKVPRLFELLHYIGVPFHEDRFLTDIIEVAAMSSLRSLKYRARIPIEEGCLLYGIMDETNTLRENEVYIVRQIDDEYNRPKARQIIVRDRIVITRAPALHPGDIQVVKAVNVPSDCPLRNLHNCIVFSQQGARDLPSQLSGGDLDGDLFHIIWDKRLIPNMTEYPADYTAAPPRDLGRSVQSEDIVDFFIEFMKMDRLGQISNKHKIRADIKPGGTRDVACITLAKLASDAVDFSKSGNPADMSQIPHGTDHIRPDFMAPGPGLVINELGATELEELEEDDIDEPDSIGVMDPDRASTRYYRSDKVLGQLYRNIDERTFFNKMKGEFEAKQSFNGGESLVEKVDRYIDRETRGFQWDHHRTFAEDLREYYEENMLEIMDTLRPHRGKPLTELEVFSGNILGKKERASTRYIREANQEVKERFDRDVGAIVKRIVYGDEEWEGDGGPEALPRAVACFKIALETEGWQNYVTLKSWKYVAAAVCLEQLWRYRRGTLRPL</sequence>
<feature type="domain" description="RdRP-like PH" evidence="3">
    <location>
        <begin position="121"/>
        <end position="308"/>
    </location>
</feature>
<evidence type="ECO:0000256" key="1">
    <source>
        <dbReference type="RuleBase" id="RU363098"/>
    </source>
</evidence>
<dbReference type="InterPro" id="IPR057503">
    <property type="entry name" value="PH_RdRP"/>
</dbReference>
<reference evidence="4" key="1">
    <citation type="journal article" date="2020" name="Stud. Mycol.">
        <title>101 Dothideomycetes genomes: a test case for predicting lifestyles and emergence of pathogens.</title>
        <authorList>
            <person name="Haridas S."/>
            <person name="Albert R."/>
            <person name="Binder M."/>
            <person name="Bloem J."/>
            <person name="Labutti K."/>
            <person name="Salamov A."/>
            <person name="Andreopoulos B."/>
            <person name="Baker S."/>
            <person name="Barry K."/>
            <person name="Bills G."/>
            <person name="Bluhm B."/>
            <person name="Cannon C."/>
            <person name="Castanera R."/>
            <person name="Culley D."/>
            <person name="Daum C."/>
            <person name="Ezra D."/>
            <person name="Gonzalez J."/>
            <person name="Henrissat B."/>
            <person name="Kuo A."/>
            <person name="Liang C."/>
            <person name="Lipzen A."/>
            <person name="Lutzoni F."/>
            <person name="Magnuson J."/>
            <person name="Mondo S."/>
            <person name="Nolan M."/>
            <person name="Ohm R."/>
            <person name="Pangilinan J."/>
            <person name="Park H.-J."/>
            <person name="Ramirez L."/>
            <person name="Alfaro M."/>
            <person name="Sun H."/>
            <person name="Tritt A."/>
            <person name="Yoshinaga Y."/>
            <person name="Zwiers L.-H."/>
            <person name="Turgeon B."/>
            <person name="Goodwin S."/>
            <person name="Spatafora J."/>
            <person name="Crous P."/>
            <person name="Grigoriev I."/>
        </authorList>
    </citation>
    <scope>NUCLEOTIDE SEQUENCE</scope>
    <source>
        <strain evidence="4">CBS 119687</strain>
    </source>
</reference>
<gene>
    <name evidence="4" type="ORF">P153DRAFT_315810</name>
</gene>
<dbReference type="Pfam" id="PF25358">
    <property type="entry name" value="PH_fung_RdRP"/>
    <property type="match status" value="1"/>
</dbReference>
<dbReference type="GO" id="GO:0030422">
    <property type="term" value="P:siRNA processing"/>
    <property type="evidence" value="ECO:0007669"/>
    <property type="project" value="TreeGrafter"/>
</dbReference>
<dbReference type="InterPro" id="IPR007855">
    <property type="entry name" value="RDRP"/>
</dbReference>
<evidence type="ECO:0000259" key="2">
    <source>
        <dbReference type="Pfam" id="PF05183"/>
    </source>
</evidence>
<dbReference type="GO" id="GO:0031380">
    <property type="term" value="C:nuclear RNA-directed RNA polymerase complex"/>
    <property type="evidence" value="ECO:0007669"/>
    <property type="project" value="TreeGrafter"/>
</dbReference>
<dbReference type="Pfam" id="PF05183">
    <property type="entry name" value="RdRP"/>
    <property type="match status" value="1"/>
</dbReference>
<keyword evidence="1" id="KW-0696">RNA-directed RNA polymerase</keyword>
<keyword evidence="1" id="KW-0548">Nucleotidyltransferase</keyword>
<dbReference type="Proteomes" id="UP000799771">
    <property type="component" value="Unassembled WGS sequence"/>
</dbReference>
<dbReference type="EMBL" id="ML977505">
    <property type="protein sequence ID" value="KAF2130133.1"/>
    <property type="molecule type" value="Genomic_DNA"/>
</dbReference>
<protein>
    <recommendedName>
        <fullName evidence="1">RNA-dependent RNA polymerase</fullName>
        <ecNumber evidence="1">2.7.7.48</ecNumber>
    </recommendedName>
</protein>
<dbReference type="RefSeq" id="XP_033524520.1">
    <property type="nucleotide sequence ID" value="XM_033664969.1"/>
</dbReference>
<dbReference type="PANTHER" id="PTHR23079">
    <property type="entry name" value="RNA-DEPENDENT RNA POLYMERASE"/>
    <property type="match status" value="1"/>
</dbReference>